<dbReference type="Gene3D" id="1.10.260.40">
    <property type="entry name" value="lambda repressor-like DNA-binding domains"/>
    <property type="match status" value="1"/>
</dbReference>
<dbReference type="InterPro" id="IPR001387">
    <property type="entry name" value="Cro/C1-type_HTH"/>
</dbReference>
<sequence length="186" mass="22057">MYRFAREKAGLTREQAAEYLPICERTIAKIEYEEITPLPAVADKMNDVYGVHHLSMWYCKEECPIGKKYCYEILNNVDLSPMAILTKYRQEAKEAQEGLDRLTELMLNKKGEADCTKEELEEIRHWGLELLDLEHVIETFKLRLWDFLNVGELIKQHNEKCIREKYVIKENNRPGQLYRLFKKSLI</sequence>
<dbReference type="CDD" id="cd00093">
    <property type="entry name" value="HTH_XRE"/>
    <property type="match status" value="1"/>
</dbReference>
<dbReference type="InterPro" id="IPR010982">
    <property type="entry name" value="Lambda_DNA-bd_dom_sf"/>
</dbReference>
<dbReference type="Pfam" id="PF01381">
    <property type="entry name" value="HTH_3"/>
    <property type="match status" value="1"/>
</dbReference>
<evidence type="ECO:0000259" key="1">
    <source>
        <dbReference type="Pfam" id="PF01381"/>
    </source>
</evidence>
<dbReference type="KEGG" id="cfm:BJL90_13540"/>
<dbReference type="GO" id="GO:0003677">
    <property type="term" value="F:DNA binding"/>
    <property type="evidence" value="ECO:0007669"/>
    <property type="project" value="InterPro"/>
</dbReference>
<dbReference type="SUPFAM" id="SSF47413">
    <property type="entry name" value="lambda repressor-like DNA-binding domains"/>
    <property type="match status" value="1"/>
</dbReference>
<proteinExistence type="predicted"/>
<reference evidence="3 5" key="2">
    <citation type="submission" date="2017-03" db="EMBL/GenBank/DDBJ databases">
        <title>Complete sequence of Clostridium formicaceticum DSM 92.</title>
        <authorList>
            <person name="Poehlein A."/>
            <person name="Karl M."/>
            <person name="Bengelsdorf F.R."/>
            <person name="Duerre P."/>
            <person name="Daniel R."/>
        </authorList>
    </citation>
    <scope>NUCLEOTIDE SEQUENCE [LARGE SCALE GENOMIC DNA]</scope>
    <source>
        <strain evidence="3 5">DSM 92</strain>
    </source>
</reference>
<organism evidence="3 5">
    <name type="scientific">Clostridium formicaceticum</name>
    <dbReference type="NCBI Taxonomy" id="1497"/>
    <lineage>
        <taxon>Bacteria</taxon>
        <taxon>Bacillati</taxon>
        <taxon>Bacillota</taxon>
        <taxon>Clostridia</taxon>
        <taxon>Eubacteriales</taxon>
        <taxon>Clostridiaceae</taxon>
        <taxon>Clostridium</taxon>
    </lineage>
</organism>
<dbReference type="EMBL" id="CP020559">
    <property type="protein sequence ID" value="ARE87247.1"/>
    <property type="molecule type" value="Genomic_DNA"/>
</dbReference>
<evidence type="ECO:0000313" key="3">
    <source>
        <dbReference type="EMBL" id="ARE87247.1"/>
    </source>
</evidence>
<evidence type="ECO:0000313" key="4">
    <source>
        <dbReference type="Proteomes" id="UP000177894"/>
    </source>
</evidence>
<keyword evidence="4" id="KW-1185">Reference proteome</keyword>
<dbReference type="Proteomes" id="UP000192478">
    <property type="component" value="Chromosome"/>
</dbReference>
<evidence type="ECO:0000313" key="5">
    <source>
        <dbReference type="Proteomes" id="UP000192478"/>
    </source>
</evidence>
<name>A0AAC9RKB8_9CLOT</name>
<gene>
    <name evidence="2" type="ORF">BJL90_13540</name>
    <name evidence="3" type="ORF">CLFO_16460</name>
</gene>
<reference evidence="2 4" key="1">
    <citation type="submission" date="2016-10" db="EMBL/GenBank/DDBJ databases">
        <title>Complete Genome Sequence of Acetogen Clostridium formicoaceticum ATCC 27076.</title>
        <authorList>
            <person name="Bao T."/>
            <person name="Cheng C."/>
            <person name="Zhao J."/>
            <person name="Yang S.-T."/>
            <person name="Wang J."/>
            <person name="Wang M."/>
        </authorList>
    </citation>
    <scope>NUCLEOTIDE SEQUENCE [LARGE SCALE GENOMIC DNA]</scope>
    <source>
        <strain evidence="2 4">ATCC 27076</strain>
    </source>
</reference>
<dbReference type="EMBL" id="CP017603">
    <property type="protein sequence ID" value="AOY76786.1"/>
    <property type="molecule type" value="Genomic_DNA"/>
</dbReference>
<evidence type="ECO:0000313" key="2">
    <source>
        <dbReference type="EMBL" id="AOY76786.1"/>
    </source>
</evidence>
<dbReference type="AlphaFoldDB" id="A0AAC9RKB8"/>
<accession>A0AAC9RKB8</accession>
<protein>
    <recommendedName>
        <fullName evidence="1">HTH cro/C1-type domain-containing protein</fullName>
    </recommendedName>
</protein>
<feature type="domain" description="HTH cro/C1-type" evidence="1">
    <location>
        <begin position="5"/>
        <end position="52"/>
    </location>
</feature>
<dbReference type="Proteomes" id="UP000177894">
    <property type="component" value="Chromosome"/>
</dbReference>
<dbReference type="RefSeq" id="WP_070968978.1">
    <property type="nucleotide sequence ID" value="NZ_CP017603.1"/>
</dbReference>